<protein>
    <submittedName>
        <fullName evidence="1">Uncharacterized protein</fullName>
    </submittedName>
</protein>
<gene>
    <name evidence="1" type="ORF">I540_2379</name>
</gene>
<evidence type="ECO:0000313" key="2">
    <source>
        <dbReference type="Proteomes" id="UP000023351"/>
    </source>
</evidence>
<dbReference type="Proteomes" id="UP000023351">
    <property type="component" value="Unassembled WGS sequence"/>
</dbReference>
<sequence length="42" mass="4546">MAYTTLRALYQDAVAGFRPNQVNSVLVVAGVRTPTRPWTGPA</sequence>
<proteinExistence type="predicted"/>
<dbReference type="AlphaFoldDB" id="X8DV92"/>
<dbReference type="PATRIC" id="fig|1299321.3.peg.2301"/>
<accession>X8DV92</accession>
<name>X8DV92_9MYCO</name>
<dbReference type="EMBL" id="JAOJ01000002">
    <property type="protein sequence ID" value="EUA72274.1"/>
    <property type="molecule type" value="Genomic_DNA"/>
</dbReference>
<comment type="caution">
    <text evidence="1">The sequence shown here is derived from an EMBL/GenBank/DDBJ whole genome shotgun (WGS) entry which is preliminary data.</text>
</comment>
<reference evidence="1 2" key="1">
    <citation type="submission" date="2013-12" db="EMBL/GenBank/DDBJ databases">
        <authorList>
            <person name="Zelazny A."/>
            <person name="Olivier K."/>
            <person name="Holland S."/>
            <person name="Lenaerts A."/>
            <person name="Ordway D."/>
            <person name="DeGroote M.A."/>
            <person name="Parker T."/>
            <person name="Sizemore C."/>
            <person name="Tallon L.J."/>
            <person name="Sadzewicz L.K."/>
            <person name="Sengamalay N."/>
            <person name="Fraser C.M."/>
            <person name="Hine E."/>
            <person name="Shefchek K.A."/>
            <person name="Das S.P."/>
            <person name="Tettelin H."/>
        </authorList>
    </citation>
    <scope>NUCLEOTIDE SEQUENCE [LARGE SCALE GENOMIC DNA]</scope>
    <source>
        <strain evidence="1 2">1513</strain>
    </source>
</reference>
<evidence type="ECO:0000313" key="1">
    <source>
        <dbReference type="EMBL" id="EUA72274.1"/>
    </source>
</evidence>
<organism evidence="1 2">
    <name type="scientific">Mycobacteroides abscessus subsp. bolletii 1513</name>
    <dbReference type="NCBI Taxonomy" id="1299321"/>
    <lineage>
        <taxon>Bacteria</taxon>
        <taxon>Bacillati</taxon>
        <taxon>Actinomycetota</taxon>
        <taxon>Actinomycetes</taxon>
        <taxon>Mycobacteriales</taxon>
        <taxon>Mycobacteriaceae</taxon>
        <taxon>Mycobacteroides</taxon>
        <taxon>Mycobacteroides abscessus</taxon>
    </lineage>
</organism>